<feature type="region of interest" description="Disordered" evidence="2">
    <location>
        <begin position="540"/>
        <end position="657"/>
    </location>
</feature>
<organism evidence="4 5">
    <name type="scientific">Linum trigynum</name>
    <dbReference type="NCBI Taxonomy" id="586398"/>
    <lineage>
        <taxon>Eukaryota</taxon>
        <taxon>Viridiplantae</taxon>
        <taxon>Streptophyta</taxon>
        <taxon>Embryophyta</taxon>
        <taxon>Tracheophyta</taxon>
        <taxon>Spermatophyta</taxon>
        <taxon>Magnoliopsida</taxon>
        <taxon>eudicotyledons</taxon>
        <taxon>Gunneridae</taxon>
        <taxon>Pentapetalae</taxon>
        <taxon>rosids</taxon>
        <taxon>fabids</taxon>
        <taxon>Malpighiales</taxon>
        <taxon>Linaceae</taxon>
        <taxon>Linum</taxon>
    </lineage>
</organism>
<evidence type="ECO:0000313" key="5">
    <source>
        <dbReference type="Proteomes" id="UP001497516"/>
    </source>
</evidence>
<accession>A0AAV2FGZ7</accession>
<sequence length="657" mass="71543">MSEILCMNPLSLQSPAAPVSPHGWPPDPITTGEQPLAPPLEGDKEGVLPQKDPNGMEMHVDSIAPAGSPSGNLNETAPNESAKSSSPAPFLASYAGVVAGGSSSPGAPINQWIPVGERDLIPGTFNGEPELTISDGFRARLSAPWQRTLVVRLLGRSIGYAFLCNRLRALWRPTGSMDVHALDQDFFLVKLGNDQDYYKALTDGPWTIFDHYLIVQQWSPSFRVYDKLPSTMVVWIQLPGFPVHFYHKDILFSIGNMIGRSIKLDYHTQNQQRTKFARVAVEVDLTKPLVPRVRLDGKWQKVEFENLPTVCFECGMVGHTKVTCPKIRQQLVVATQGDGNPPVVDAGDSETPEVNGGFGPWMLVTRKSRRNQRELPTRDTPAWTNDAVHGNHKLQMGKVAATKDIAEGNFPHQETSKSRHPPKNQIQSKSLGNKEGDSVRREKEGNGSKKGKEKVHNNFSVGGNGILGPSPSGLKSPSMKSTAGKDKEEASSSRGQGDGLDGRLLGLQNLKLNVEGPMAVPAQVLNGQNGTKMQIVEASIYPSSSARKENPDAPSASARTKQRKKISNEERRGNRASPSKAMSGRKISSKALQIWTPKKEKKSKPRERRVSVTLQQIEEWTAAAGIREGINGGQSSSVLQGDDGRETRASSETPPPA</sequence>
<feature type="compositionally biased region" description="Polar residues" evidence="2">
    <location>
        <begin position="69"/>
        <end position="85"/>
    </location>
</feature>
<dbReference type="InterPro" id="IPR025558">
    <property type="entry name" value="DUF4283"/>
</dbReference>
<feature type="compositionally biased region" description="Low complexity" evidence="2">
    <location>
        <begin position="467"/>
        <end position="481"/>
    </location>
</feature>
<dbReference type="InterPro" id="IPR040256">
    <property type="entry name" value="At4g02000-like"/>
</dbReference>
<dbReference type="InterPro" id="IPR025836">
    <property type="entry name" value="Zn_knuckle_CX2CX4HX4C"/>
</dbReference>
<feature type="domain" description="CCHC-type" evidence="3">
    <location>
        <begin position="311"/>
        <end position="326"/>
    </location>
</feature>
<evidence type="ECO:0000259" key="3">
    <source>
        <dbReference type="PROSITE" id="PS50158"/>
    </source>
</evidence>
<dbReference type="Pfam" id="PF14392">
    <property type="entry name" value="zf-CCHC_4"/>
    <property type="match status" value="1"/>
</dbReference>
<feature type="region of interest" description="Disordered" evidence="2">
    <location>
        <begin position="338"/>
        <end position="392"/>
    </location>
</feature>
<dbReference type="GO" id="GO:0003676">
    <property type="term" value="F:nucleic acid binding"/>
    <property type="evidence" value="ECO:0007669"/>
    <property type="project" value="InterPro"/>
</dbReference>
<feature type="region of interest" description="Disordered" evidence="2">
    <location>
        <begin position="410"/>
        <end position="502"/>
    </location>
</feature>
<keyword evidence="1" id="KW-0863">Zinc-finger</keyword>
<keyword evidence="5" id="KW-1185">Reference proteome</keyword>
<reference evidence="4 5" key="1">
    <citation type="submission" date="2024-04" db="EMBL/GenBank/DDBJ databases">
        <authorList>
            <person name="Fracassetti M."/>
        </authorList>
    </citation>
    <scope>NUCLEOTIDE SEQUENCE [LARGE SCALE GENOMIC DNA]</scope>
</reference>
<evidence type="ECO:0000256" key="1">
    <source>
        <dbReference type="PROSITE-ProRule" id="PRU00047"/>
    </source>
</evidence>
<dbReference type="PANTHER" id="PTHR31286:SF99">
    <property type="entry name" value="DUF4283 DOMAIN-CONTAINING PROTEIN"/>
    <property type="match status" value="1"/>
</dbReference>
<dbReference type="PANTHER" id="PTHR31286">
    <property type="entry name" value="GLYCINE-RICH CELL WALL STRUCTURAL PROTEIN 1.8-LIKE"/>
    <property type="match status" value="1"/>
</dbReference>
<feature type="region of interest" description="Disordered" evidence="2">
    <location>
        <begin position="1"/>
        <end position="85"/>
    </location>
</feature>
<evidence type="ECO:0000256" key="2">
    <source>
        <dbReference type="SAM" id="MobiDB-lite"/>
    </source>
</evidence>
<feature type="compositionally biased region" description="Basic and acidic residues" evidence="2">
    <location>
        <begin position="432"/>
        <end position="447"/>
    </location>
</feature>
<dbReference type="PROSITE" id="PS50158">
    <property type="entry name" value="ZF_CCHC"/>
    <property type="match status" value="1"/>
</dbReference>
<dbReference type="Proteomes" id="UP001497516">
    <property type="component" value="Chromosome 6"/>
</dbReference>
<proteinExistence type="predicted"/>
<dbReference type="Pfam" id="PF14111">
    <property type="entry name" value="DUF4283"/>
    <property type="match status" value="1"/>
</dbReference>
<dbReference type="GO" id="GO:0008270">
    <property type="term" value="F:zinc ion binding"/>
    <property type="evidence" value="ECO:0007669"/>
    <property type="project" value="UniProtKB-KW"/>
</dbReference>
<dbReference type="EMBL" id="OZ034819">
    <property type="protein sequence ID" value="CAL1397549.1"/>
    <property type="molecule type" value="Genomic_DNA"/>
</dbReference>
<keyword evidence="1" id="KW-0479">Metal-binding</keyword>
<protein>
    <recommendedName>
        <fullName evidence="3">CCHC-type domain-containing protein</fullName>
    </recommendedName>
</protein>
<keyword evidence="1" id="KW-0862">Zinc</keyword>
<dbReference type="InterPro" id="IPR001878">
    <property type="entry name" value="Znf_CCHC"/>
</dbReference>
<gene>
    <name evidence="4" type="ORF">LTRI10_LOCUS37840</name>
</gene>
<dbReference type="AlphaFoldDB" id="A0AAV2FGZ7"/>
<name>A0AAV2FGZ7_9ROSI</name>
<evidence type="ECO:0000313" key="4">
    <source>
        <dbReference type="EMBL" id="CAL1397549.1"/>
    </source>
</evidence>